<dbReference type="Gene3D" id="1.10.287.1060">
    <property type="entry name" value="ESAT-6-like"/>
    <property type="match status" value="1"/>
</dbReference>
<dbReference type="InterPro" id="IPR010310">
    <property type="entry name" value="T7SS_ESAT-6-like"/>
</dbReference>
<evidence type="ECO:0000256" key="1">
    <source>
        <dbReference type="RuleBase" id="RU362001"/>
    </source>
</evidence>
<evidence type="ECO:0000313" key="2">
    <source>
        <dbReference type="EMBL" id="MDQ1123063.1"/>
    </source>
</evidence>
<dbReference type="EMBL" id="JAUTBF010000001">
    <property type="protein sequence ID" value="MDQ1123063.1"/>
    <property type="molecule type" value="Genomic_DNA"/>
</dbReference>
<evidence type="ECO:0000313" key="3">
    <source>
        <dbReference type="Proteomes" id="UP001226691"/>
    </source>
</evidence>
<sequence length="96" mass="10097">MSGMRLDYGAAHEAAGRLAAAQTSIAGHLSALESAASALSRGWSGDARAAYASAQRDWSDGMTRMNALLDNARSILDEWVGETETLDGDLARGWPS</sequence>
<reference evidence="2 3" key="1">
    <citation type="submission" date="2023-07" db="EMBL/GenBank/DDBJ databases">
        <title>Functional and genomic diversity of the sorghum phyllosphere microbiome.</title>
        <authorList>
            <person name="Shade A."/>
        </authorList>
    </citation>
    <scope>NUCLEOTIDE SEQUENCE [LARGE SCALE GENOMIC DNA]</scope>
    <source>
        <strain evidence="2 3">SORGH_AS_1207</strain>
    </source>
</reference>
<dbReference type="SUPFAM" id="SSF140453">
    <property type="entry name" value="EsxAB dimer-like"/>
    <property type="match status" value="1"/>
</dbReference>
<dbReference type="Pfam" id="PF06013">
    <property type="entry name" value="WXG100"/>
    <property type="match status" value="1"/>
</dbReference>
<accession>A0ABU0TTS3</accession>
<gene>
    <name evidence="2" type="ORF">QE412_001636</name>
</gene>
<comment type="similarity">
    <text evidence="1">Belongs to the WXG100 family.</text>
</comment>
<dbReference type="Proteomes" id="UP001226691">
    <property type="component" value="Unassembled WGS sequence"/>
</dbReference>
<keyword evidence="3" id="KW-1185">Reference proteome</keyword>
<dbReference type="InterPro" id="IPR036689">
    <property type="entry name" value="ESAT-6-like_sf"/>
</dbReference>
<name>A0ABU0TTS3_MICTR</name>
<organism evidence="2 3">
    <name type="scientific">Microbacterium trichothecenolyticum</name>
    <name type="common">Aureobacterium trichothecenolyticum</name>
    <dbReference type="NCBI Taxonomy" id="69370"/>
    <lineage>
        <taxon>Bacteria</taxon>
        <taxon>Bacillati</taxon>
        <taxon>Actinomycetota</taxon>
        <taxon>Actinomycetes</taxon>
        <taxon>Micrococcales</taxon>
        <taxon>Microbacteriaceae</taxon>
        <taxon>Microbacterium</taxon>
    </lineage>
</organism>
<comment type="caution">
    <text evidence="2">The sequence shown here is derived from an EMBL/GenBank/DDBJ whole genome shotgun (WGS) entry which is preliminary data.</text>
</comment>
<proteinExistence type="inferred from homology"/>
<protein>
    <recommendedName>
        <fullName evidence="1">ESAT-6-like protein</fullName>
    </recommendedName>
</protein>
<dbReference type="NCBIfam" id="TIGR03930">
    <property type="entry name" value="WXG100_ESAT6"/>
    <property type="match status" value="1"/>
</dbReference>